<comment type="caution">
    <text evidence="3">The sequence shown here is derived from an EMBL/GenBank/DDBJ whole genome shotgun (WGS) entry which is preliminary data.</text>
</comment>
<dbReference type="PANTHER" id="PTHR43172">
    <property type="entry name" value="ADENYLOSUCCINATE LYASE"/>
    <property type="match status" value="1"/>
</dbReference>
<dbReference type="FunFam" id="1.20.200.10:FF:000014">
    <property type="entry name" value="3-carboxy-cis,cis-muconate cycloisomerase"/>
    <property type="match status" value="1"/>
</dbReference>
<dbReference type="EMBL" id="MCGE01000003">
    <property type="protein sequence ID" value="ORZ23066.1"/>
    <property type="molecule type" value="Genomic_DNA"/>
</dbReference>
<evidence type="ECO:0000259" key="2">
    <source>
        <dbReference type="SMART" id="SM00998"/>
    </source>
</evidence>
<dbReference type="GO" id="GO:0016829">
    <property type="term" value="F:lyase activity"/>
    <property type="evidence" value="ECO:0007669"/>
    <property type="project" value="UniProtKB-KW"/>
</dbReference>
<reference evidence="3 4" key="1">
    <citation type="submission" date="2016-07" db="EMBL/GenBank/DDBJ databases">
        <title>Pervasive Adenine N6-methylation of Active Genes in Fungi.</title>
        <authorList>
            <consortium name="DOE Joint Genome Institute"/>
            <person name="Mondo S.J."/>
            <person name="Dannebaum R.O."/>
            <person name="Kuo R.C."/>
            <person name="Labutti K."/>
            <person name="Haridas S."/>
            <person name="Kuo A."/>
            <person name="Salamov A."/>
            <person name="Ahrendt S.R."/>
            <person name="Lipzen A."/>
            <person name="Sullivan W."/>
            <person name="Andreopoulos W.B."/>
            <person name="Clum A."/>
            <person name="Lindquist E."/>
            <person name="Daum C."/>
            <person name="Ramamoorthy G.K."/>
            <person name="Gryganskyi A."/>
            <person name="Culley D."/>
            <person name="Magnuson J.K."/>
            <person name="James T.Y."/>
            <person name="O'Malley M.A."/>
            <person name="Stajich J.E."/>
            <person name="Spatafora J.W."/>
            <person name="Visel A."/>
            <person name="Grigoriev I.V."/>
        </authorList>
    </citation>
    <scope>NUCLEOTIDE SEQUENCE [LARGE SCALE GENOMIC DNA]</scope>
    <source>
        <strain evidence="3 4">NRRL 1336</strain>
    </source>
</reference>
<dbReference type="InterPro" id="IPR008948">
    <property type="entry name" value="L-Aspartase-like"/>
</dbReference>
<dbReference type="InterPro" id="IPR022761">
    <property type="entry name" value="Fumarate_lyase_N"/>
</dbReference>
<dbReference type="PRINTS" id="PR00145">
    <property type="entry name" value="ARGSUCLYASE"/>
</dbReference>
<dbReference type="AlphaFoldDB" id="A0A1X2IVH6"/>
<evidence type="ECO:0000313" key="3">
    <source>
        <dbReference type="EMBL" id="ORZ23066.1"/>
    </source>
</evidence>
<dbReference type="Pfam" id="PF10397">
    <property type="entry name" value="ADSL_C"/>
    <property type="match status" value="1"/>
</dbReference>
<organism evidence="3 4">
    <name type="scientific">Absidia repens</name>
    <dbReference type="NCBI Taxonomy" id="90262"/>
    <lineage>
        <taxon>Eukaryota</taxon>
        <taxon>Fungi</taxon>
        <taxon>Fungi incertae sedis</taxon>
        <taxon>Mucoromycota</taxon>
        <taxon>Mucoromycotina</taxon>
        <taxon>Mucoromycetes</taxon>
        <taxon>Mucorales</taxon>
        <taxon>Cunninghamellaceae</taxon>
        <taxon>Absidia</taxon>
    </lineage>
</organism>
<accession>A0A1X2IVH6</accession>
<dbReference type="SUPFAM" id="SSF48557">
    <property type="entry name" value="L-aspartase-like"/>
    <property type="match status" value="1"/>
</dbReference>
<sequence>MSSVVNSIIFKDIFGTKEVREIWSDERRTKYYLDWEIALAKSQSAMGLIPLNAYDEIRKKATLDHIDMGKLKSTTELIGYPVLGVVQQLEEACENGLGKFCHYGATTQDVTDTATVMQIRDSLLWIDTHLEYVMDAVSSLAMEHRSLPMAGRSNLQQAVPITFGFKMARLLATLKRHKRRLDQLRESALMLEFGGAAGTLAPLGDRGLECQKLLAEELKLDQPDIAWHTERDCIADVGAFLALLCGTLSKNAQDIKLMMQTEVGEVSEKYVPHRGSSSTMPQKMNPISCAYIHSMAATVRQHSAALMDAMVADHERSTGPWEIEWIVLPEAFILTSGVLSQTKLLMEGLTIYPENMARNLRLTKGLIVSEAVMMAMAPAFNGRQEVHDFIYDLSRQALDQDCMLIDLLKQDMRLKKIIETQKDGWLDELCDPANYLGSSCEMVDRVVLNKKTA</sequence>
<proteinExistence type="inferred from homology"/>
<protein>
    <submittedName>
        <fullName evidence="3">Adenylosuccinate lyase</fullName>
    </submittedName>
</protein>
<comment type="similarity">
    <text evidence="1">Belongs to the class-II fumarase/aspartase family.</text>
</comment>
<evidence type="ECO:0000256" key="1">
    <source>
        <dbReference type="ARBA" id="ARBA00034772"/>
    </source>
</evidence>
<dbReference type="InterPro" id="IPR000362">
    <property type="entry name" value="Fumarate_lyase_fam"/>
</dbReference>
<dbReference type="Pfam" id="PF00206">
    <property type="entry name" value="Lyase_1"/>
    <property type="match status" value="1"/>
</dbReference>
<keyword evidence="4" id="KW-1185">Reference proteome</keyword>
<dbReference type="PRINTS" id="PR00149">
    <property type="entry name" value="FUMRATELYASE"/>
</dbReference>
<gene>
    <name evidence="3" type="ORF">BCR42DRAFT_343449</name>
</gene>
<dbReference type="SMART" id="SM00998">
    <property type="entry name" value="ADSL_C"/>
    <property type="match status" value="1"/>
</dbReference>
<dbReference type="STRING" id="90262.A0A1X2IVH6"/>
<evidence type="ECO:0000313" key="4">
    <source>
        <dbReference type="Proteomes" id="UP000193560"/>
    </source>
</evidence>
<dbReference type="PANTHER" id="PTHR43172:SF2">
    <property type="entry name" value="ADENYLOSUCCINATE LYASE C-TERMINAL DOMAIN-CONTAINING PROTEIN"/>
    <property type="match status" value="1"/>
</dbReference>
<name>A0A1X2IVH6_9FUNG</name>
<keyword evidence="3" id="KW-0456">Lyase</keyword>
<feature type="domain" description="Adenylosuccinate lyase C-terminal" evidence="2">
    <location>
        <begin position="364"/>
        <end position="447"/>
    </location>
</feature>
<dbReference type="InterPro" id="IPR019468">
    <property type="entry name" value="AdenyloSucc_lyase_C"/>
</dbReference>
<dbReference type="CDD" id="cd01597">
    <property type="entry name" value="pCLME"/>
    <property type="match status" value="1"/>
</dbReference>
<dbReference type="OrthoDB" id="406045at2759"/>
<dbReference type="Gene3D" id="1.10.40.30">
    <property type="entry name" value="Fumarase/aspartase (C-terminal domain)"/>
    <property type="match status" value="1"/>
</dbReference>
<dbReference type="Proteomes" id="UP000193560">
    <property type="component" value="Unassembled WGS sequence"/>
</dbReference>
<dbReference type="Gene3D" id="1.20.200.10">
    <property type="entry name" value="Fumarase/aspartase (Central domain)"/>
    <property type="match status" value="1"/>
</dbReference>